<dbReference type="SUPFAM" id="SSF56349">
    <property type="entry name" value="DNA breaking-rejoining enzymes"/>
    <property type="match status" value="1"/>
</dbReference>
<evidence type="ECO:0000256" key="2">
    <source>
        <dbReference type="ARBA" id="ARBA00023125"/>
    </source>
</evidence>
<dbReference type="PROSITE" id="PS51898">
    <property type="entry name" value="TYR_RECOMBINASE"/>
    <property type="match status" value="1"/>
</dbReference>
<comment type="caution">
    <text evidence="5">The sequence shown here is derived from an EMBL/GenBank/DDBJ whole genome shotgun (WGS) entry which is preliminary data.</text>
</comment>
<evidence type="ECO:0000256" key="3">
    <source>
        <dbReference type="ARBA" id="ARBA00023172"/>
    </source>
</evidence>
<dbReference type="InterPro" id="IPR002104">
    <property type="entry name" value="Integrase_catalytic"/>
</dbReference>
<dbReference type="EMBL" id="AHOM02000004">
    <property type="protein sequence ID" value="EJZ43220.1"/>
    <property type="molecule type" value="Genomic_DNA"/>
</dbReference>
<dbReference type="Proteomes" id="UP000018720">
    <property type="component" value="Unassembled WGS sequence"/>
</dbReference>
<evidence type="ECO:0000313" key="5">
    <source>
        <dbReference type="EMBL" id="EJZ43220.1"/>
    </source>
</evidence>
<dbReference type="InterPro" id="IPR050090">
    <property type="entry name" value="Tyrosine_recombinase_XerCD"/>
</dbReference>
<dbReference type="Gene3D" id="1.10.443.10">
    <property type="entry name" value="Intergrase catalytic core"/>
    <property type="match status" value="1"/>
</dbReference>
<dbReference type="InterPro" id="IPR013762">
    <property type="entry name" value="Integrase-like_cat_sf"/>
</dbReference>
<sequence length="219" mass="24931">MSIRSNVIRIEEYQNRRSKGPRDSEPETGIMLGKGLTDQTMVELTRKFSTPVTERDFRNRALFSLMSKTGLRAKEIVSLRFSQLFQSPSSEMLITYIKKGGRRGFSVIAEETLLFLKEYHSWFKEKHDYFILSLSGRNQSARSNLSTRGLQLIVNSWGVTTCSGRLVHPHSLRHTLGAKLLETAGSIAAQKVLGHSTPVTTSKYYTKPYFDASKFLTWE</sequence>
<organism evidence="5 6">
    <name type="scientific">Leptospira licerasiae str. MMD4847</name>
    <dbReference type="NCBI Taxonomy" id="1049971"/>
    <lineage>
        <taxon>Bacteria</taxon>
        <taxon>Pseudomonadati</taxon>
        <taxon>Spirochaetota</taxon>
        <taxon>Spirochaetia</taxon>
        <taxon>Leptospirales</taxon>
        <taxon>Leptospiraceae</taxon>
        <taxon>Leptospira</taxon>
    </lineage>
</organism>
<dbReference type="PANTHER" id="PTHR30349:SF41">
    <property type="entry name" value="INTEGRASE_RECOMBINASE PROTEIN MJ0367-RELATED"/>
    <property type="match status" value="1"/>
</dbReference>
<accession>A0ABP2RHW5</accession>
<protein>
    <submittedName>
        <fullName evidence="5">Site-specific recombinase, phage integrase family</fullName>
    </submittedName>
</protein>
<keyword evidence="3" id="KW-0233">DNA recombination</keyword>
<name>A0ABP2RHW5_9LEPT</name>
<reference evidence="5 6" key="1">
    <citation type="submission" date="2012-08" db="EMBL/GenBank/DDBJ databases">
        <authorList>
            <person name="Harkins D.M."/>
            <person name="Durkin A.S."/>
            <person name="Selengut J.D."/>
            <person name="Sanka R."/>
            <person name="DePew J."/>
            <person name="Purushe J."/>
            <person name="Matthias M.A."/>
            <person name="Vinetz J.M."/>
            <person name="Sutton G.G."/>
            <person name="Nelson W.C."/>
            <person name="Fouts D.E."/>
        </authorList>
    </citation>
    <scope>NUCLEOTIDE SEQUENCE [LARGE SCALE GENOMIC DNA]</scope>
    <source>
        <strain evidence="5 6">MMD4847</strain>
    </source>
</reference>
<keyword evidence="6" id="KW-1185">Reference proteome</keyword>
<dbReference type="InterPro" id="IPR011010">
    <property type="entry name" value="DNA_brk_join_enz"/>
</dbReference>
<keyword evidence="2" id="KW-0238">DNA-binding</keyword>
<gene>
    <name evidence="5" type="ORF">LEP1GSC178_3067</name>
</gene>
<dbReference type="RefSeq" id="WP_008591022.1">
    <property type="nucleotide sequence ID" value="NZ_AHOM02000004.1"/>
</dbReference>
<proteinExistence type="inferred from homology"/>
<dbReference type="PANTHER" id="PTHR30349">
    <property type="entry name" value="PHAGE INTEGRASE-RELATED"/>
    <property type="match status" value="1"/>
</dbReference>
<evidence type="ECO:0000256" key="1">
    <source>
        <dbReference type="ARBA" id="ARBA00008857"/>
    </source>
</evidence>
<dbReference type="Pfam" id="PF00589">
    <property type="entry name" value="Phage_integrase"/>
    <property type="match status" value="1"/>
</dbReference>
<evidence type="ECO:0000313" key="6">
    <source>
        <dbReference type="Proteomes" id="UP000018720"/>
    </source>
</evidence>
<evidence type="ECO:0000259" key="4">
    <source>
        <dbReference type="PROSITE" id="PS51898"/>
    </source>
</evidence>
<feature type="domain" description="Tyr recombinase" evidence="4">
    <location>
        <begin position="31"/>
        <end position="219"/>
    </location>
</feature>
<comment type="similarity">
    <text evidence="1">Belongs to the 'phage' integrase family.</text>
</comment>